<dbReference type="Proteomes" id="UP000294535">
    <property type="component" value="Unassembled WGS sequence"/>
</dbReference>
<proteinExistence type="predicted"/>
<reference evidence="2 3" key="1">
    <citation type="submission" date="2019-03" db="EMBL/GenBank/DDBJ databases">
        <title>Genomic Encyclopedia of Type Strains, Phase III (KMG-III): the genomes of soil and plant-associated and newly described type strains.</title>
        <authorList>
            <person name="Whitman W."/>
        </authorList>
    </citation>
    <scope>NUCLEOTIDE SEQUENCE [LARGE SCALE GENOMIC DNA]</scope>
    <source>
        <strain evidence="2 3">CECT 8446</strain>
    </source>
</reference>
<evidence type="ECO:0000313" key="2">
    <source>
        <dbReference type="EMBL" id="TDQ16660.1"/>
    </source>
</evidence>
<evidence type="ECO:0000313" key="3">
    <source>
        <dbReference type="Proteomes" id="UP000294535"/>
    </source>
</evidence>
<feature type="transmembrane region" description="Helical" evidence="1">
    <location>
        <begin position="90"/>
        <end position="112"/>
    </location>
</feature>
<accession>A0A4R6T7K9</accession>
<keyword evidence="1" id="KW-1133">Transmembrane helix</keyword>
<organism evidence="2 3">
    <name type="scientific">Algoriphagus boseongensis</name>
    <dbReference type="NCBI Taxonomy" id="1442587"/>
    <lineage>
        <taxon>Bacteria</taxon>
        <taxon>Pseudomonadati</taxon>
        <taxon>Bacteroidota</taxon>
        <taxon>Cytophagia</taxon>
        <taxon>Cytophagales</taxon>
        <taxon>Cyclobacteriaceae</taxon>
        <taxon>Algoriphagus</taxon>
    </lineage>
</organism>
<keyword evidence="1" id="KW-0472">Membrane</keyword>
<keyword evidence="1" id="KW-0812">Transmembrane</keyword>
<dbReference type="AlphaFoldDB" id="A0A4R6T7K9"/>
<protein>
    <submittedName>
        <fullName evidence="2">Uncharacterized protein</fullName>
    </submittedName>
</protein>
<sequence length="119" mass="13213">MNYKVLSNKQTMNPLLKSPLGLEPNSLLLPAILGAILPTSLLLFLIIANSESYALWMVFPLLIIPAGGATGGIFFYLMGFHWFPSGNTKLIAILYSCIIYFLIIWISSVLAFNLTGHWH</sequence>
<feature type="transmembrane region" description="Helical" evidence="1">
    <location>
        <begin position="53"/>
        <end position="78"/>
    </location>
</feature>
<dbReference type="EMBL" id="SNYF01000007">
    <property type="protein sequence ID" value="TDQ16660.1"/>
    <property type="molecule type" value="Genomic_DNA"/>
</dbReference>
<comment type="caution">
    <text evidence="2">The sequence shown here is derived from an EMBL/GenBank/DDBJ whole genome shotgun (WGS) entry which is preliminary data.</text>
</comment>
<name>A0A4R6T7K9_9BACT</name>
<feature type="transmembrane region" description="Helical" evidence="1">
    <location>
        <begin position="27"/>
        <end position="47"/>
    </location>
</feature>
<gene>
    <name evidence="2" type="ORF">DFQ04_2782</name>
</gene>
<evidence type="ECO:0000256" key="1">
    <source>
        <dbReference type="SAM" id="Phobius"/>
    </source>
</evidence>
<keyword evidence="3" id="KW-1185">Reference proteome</keyword>